<dbReference type="EMBL" id="VIGX01000012">
    <property type="protein sequence ID" value="TWS27545.1"/>
    <property type="molecule type" value="Genomic_DNA"/>
</dbReference>
<protein>
    <recommendedName>
        <fullName evidence="3">Bacterial toxin 44 domain-containing protein</fullName>
    </recommendedName>
</protein>
<evidence type="ECO:0000259" key="3">
    <source>
        <dbReference type="Pfam" id="PF15607"/>
    </source>
</evidence>
<organism evidence="4 5">
    <name type="scientific">Tsukamurella conjunctivitidis</name>
    <dbReference type="NCBI Taxonomy" id="2592068"/>
    <lineage>
        <taxon>Bacteria</taxon>
        <taxon>Bacillati</taxon>
        <taxon>Actinomycetota</taxon>
        <taxon>Actinomycetes</taxon>
        <taxon>Mycobacteriales</taxon>
        <taxon>Tsukamurellaceae</taxon>
        <taxon>Tsukamurella</taxon>
    </lineage>
</organism>
<keyword evidence="2" id="KW-0812">Transmembrane</keyword>
<feature type="compositionally biased region" description="Polar residues" evidence="1">
    <location>
        <begin position="365"/>
        <end position="374"/>
    </location>
</feature>
<feature type="domain" description="Bacterial toxin 44" evidence="3">
    <location>
        <begin position="429"/>
        <end position="527"/>
    </location>
</feature>
<feature type="transmembrane region" description="Helical" evidence="2">
    <location>
        <begin position="55"/>
        <end position="76"/>
    </location>
</feature>
<feature type="compositionally biased region" description="Low complexity" evidence="1">
    <location>
        <begin position="236"/>
        <end position="287"/>
    </location>
</feature>
<keyword evidence="2" id="KW-0472">Membrane</keyword>
<feature type="compositionally biased region" description="Basic and acidic residues" evidence="1">
    <location>
        <begin position="292"/>
        <end position="309"/>
    </location>
</feature>
<feature type="compositionally biased region" description="Polar residues" evidence="1">
    <location>
        <begin position="162"/>
        <end position="195"/>
    </location>
</feature>
<reference evidence="4 5" key="1">
    <citation type="submission" date="2019-06" db="EMBL/GenBank/DDBJ databases">
        <title>Tsukamurella conjunctivitidis sp. nov., Tsukamurella assacharolytica sp. nov. and Tsukamurella sputae sp. nov. isolated from patients with conjunctivitis, bacteraemia (lymphoma) and respiratory infection (sputum) in Hong Kong.</title>
        <authorList>
            <person name="Teng J.L.L."/>
            <person name="Lee H.H."/>
            <person name="Fong J.Y.H."/>
            <person name="Fok K.M.N."/>
            <person name="Lau S.K.P."/>
            <person name="Woo P.C.Y."/>
        </authorList>
    </citation>
    <scope>NUCLEOTIDE SEQUENCE [LARGE SCALE GENOMIC DNA]</scope>
    <source>
        <strain evidence="4 5">HKU72</strain>
    </source>
</reference>
<feature type="region of interest" description="Disordered" evidence="1">
    <location>
        <begin position="1"/>
        <end position="46"/>
    </location>
</feature>
<evidence type="ECO:0000313" key="4">
    <source>
        <dbReference type="EMBL" id="TWS27545.1"/>
    </source>
</evidence>
<feature type="compositionally biased region" description="Polar residues" evidence="1">
    <location>
        <begin position="205"/>
        <end position="231"/>
    </location>
</feature>
<feature type="region of interest" description="Disordered" evidence="1">
    <location>
        <begin position="353"/>
        <end position="374"/>
    </location>
</feature>
<dbReference type="Pfam" id="PF15607">
    <property type="entry name" value="Ntox44"/>
    <property type="match status" value="1"/>
</dbReference>
<comment type="caution">
    <text evidence="4">The sequence shown here is derived from an EMBL/GenBank/DDBJ whole genome shotgun (WGS) entry which is preliminary data.</text>
</comment>
<evidence type="ECO:0000313" key="5">
    <source>
        <dbReference type="Proteomes" id="UP000319375"/>
    </source>
</evidence>
<dbReference type="AlphaFoldDB" id="A0A5C5RZB0"/>
<name>A0A5C5RZB0_9ACTN</name>
<dbReference type="Proteomes" id="UP000319375">
    <property type="component" value="Unassembled WGS sequence"/>
</dbReference>
<feature type="transmembrane region" description="Helical" evidence="2">
    <location>
        <begin position="88"/>
        <end position="106"/>
    </location>
</feature>
<evidence type="ECO:0000256" key="2">
    <source>
        <dbReference type="SAM" id="Phobius"/>
    </source>
</evidence>
<gene>
    <name evidence="4" type="ORF">FK530_17565</name>
</gene>
<keyword evidence="2" id="KW-1133">Transmembrane helix</keyword>
<accession>A0A5C5RZB0</accession>
<dbReference type="InterPro" id="IPR028946">
    <property type="entry name" value="Ntox44"/>
</dbReference>
<sequence length="567" mass="58794">MASPSDPPTGRAGDTEQFPVARTGAHAAQPSDAAPTDGPAHAVGSDSGSGITRGGWWAITIAAAVLLILGFLLTFGPARYWTPVPVVFLGYFLISGLIGLVFWKGVRELRDSNPNLHSGDGPASPGARVAAAIGAVGIASALILLPAGLSDAPANAAPCPDGSSTCGPTAPTQDQPTQGNGGNTTAPQAPNTTVPGYTPPDAPPQQGNGSTPTVQGQVPTMPTGDTPSNGCIFNCGPTQAQAPQTGQATPPQTGQNPVTTAPNTPATTPQAPTTTPQLRTPTPETTTSASRRARDINEQRSSNEDRDKNSGIPYQAAELAAVAGTYRRRTAWANRALQDGRTVASDTTQMVFKSMPDRGSGDMTPGSSTSEMTEGNSAYNRAIQYIYDEMMRNSSGKVAESIRAAWNMEGDENTGDVSKGGKAAALAIWTAQVHSGGSWDHKPKLAAMFNMEKMGYYFRMPGSVRPDGAADLLFYDIFSNIHYGYVGRASGIPSTVLMGGQMIPLPGVGLVDRGDLESIRLGMQLYDKFGADMTSSQLNLAVTEMVKEWVAAGGRGKVIVGGTGGLA</sequence>
<proteinExistence type="predicted"/>
<dbReference type="RefSeq" id="WP_146488283.1">
    <property type="nucleotide sequence ID" value="NZ_VIGX01000012.1"/>
</dbReference>
<feature type="region of interest" description="Disordered" evidence="1">
    <location>
        <begin position="155"/>
        <end position="312"/>
    </location>
</feature>
<evidence type="ECO:0000256" key="1">
    <source>
        <dbReference type="SAM" id="MobiDB-lite"/>
    </source>
</evidence>
<dbReference type="OrthoDB" id="4773726at2"/>
<keyword evidence="5" id="KW-1185">Reference proteome</keyword>